<comment type="caution">
    <text evidence="1">The sequence shown here is derived from an EMBL/GenBank/DDBJ whole genome shotgun (WGS) entry which is preliminary data.</text>
</comment>
<protein>
    <submittedName>
        <fullName evidence="1">Arachidonate 5-lipoxygenase-like</fullName>
    </submittedName>
</protein>
<dbReference type="Pfam" id="PF00305">
    <property type="entry name" value="Lipoxygenase"/>
    <property type="match status" value="1"/>
</dbReference>
<evidence type="ECO:0000313" key="1">
    <source>
        <dbReference type="EMBL" id="CAB4010996.1"/>
    </source>
</evidence>
<dbReference type="SUPFAM" id="SSF48484">
    <property type="entry name" value="Lipoxigenase"/>
    <property type="match status" value="1"/>
</dbReference>
<dbReference type="EMBL" id="CACRXK020006992">
    <property type="protein sequence ID" value="CAB4010996.1"/>
    <property type="molecule type" value="Genomic_DNA"/>
</dbReference>
<gene>
    <name evidence="1" type="ORF">PACLA_8A074583</name>
</gene>
<dbReference type="GO" id="GO:0034440">
    <property type="term" value="P:lipid oxidation"/>
    <property type="evidence" value="ECO:0007669"/>
    <property type="project" value="InterPro"/>
</dbReference>
<dbReference type="PANTHER" id="PTHR11771">
    <property type="entry name" value="LIPOXYGENASE"/>
    <property type="match status" value="1"/>
</dbReference>
<dbReference type="OrthoDB" id="407298at2759"/>
<dbReference type="Proteomes" id="UP001152795">
    <property type="component" value="Unassembled WGS sequence"/>
</dbReference>
<feature type="non-terminal residue" evidence="1">
    <location>
        <position position="1"/>
    </location>
</feature>
<reference evidence="1" key="1">
    <citation type="submission" date="2020-04" db="EMBL/GenBank/DDBJ databases">
        <authorList>
            <person name="Alioto T."/>
            <person name="Alioto T."/>
            <person name="Gomez Garrido J."/>
        </authorList>
    </citation>
    <scope>NUCLEOTIDE SEQUENCE</scope>
    <source>
        <strain evidence="1">A484AB</strain>
    </source>
</reference>
<evidence type="ECO:0000313" key="2">
    <source>
        <dbReference type="Proteomes" id="UP001152795"/>
    </source>
</evidence>
<dbReference type="InterPro" id="IPR036226">
    <property type="entry name" value="LipOase_C_sf"/>
</dbReference>
<dbReference type="GO" id="GO:0046872">
    <property type="term" value="F:metal ion binding"/>
    <property type="evidence" value="ECO:0007669"/>
    <property type="project" value="InterPro"/>
</dbReference>
<accession>A0A7D9IJG3</accession>
<dbReference type="GO" id="GO:0016702">
    <property type="term" value="F:oxidoreductase activity, acting on single donors with incorporation of molecular oxygen, incorporation of two atoms of oxygen"/>
    <property type="evidence" value="ECO:0007669"/>
    <property type="project" value="InterPro"/>
</dbReference>
<dbReference type="InterPro" id="IPR000907">
    <property type="entry name" value="LipOase"/>
</dbReference>
<dbReference type="InterPro" id="IPR013819">
    <property type="entry name" value="LipOase_C"/>
</dbReference>
<name>A0A7D9IJG3_PARCT</name>
<dbReference type="PROSITE" id="PS51393">
    <property type="entry name" value="LIPOXYGENASE_3"/>
    <property type="match status" value="1"/>
</dbReference>
<dbReference type="Gene3D" id="3.10.450.60">
    <property type="match status" value="1"/>
</dbReference>
<dbReference type="AlphaFoldDB" id="A0A7D9IJG3"/>
<organism evidence="1 2">
    <name type="scientific">Paramuricea clavata</name>
    <name type="common">Red gorgonian</name>
    <name type="synonym">Violescent sea-whip</name>
    <dbReference type="NCBI Taxonomy" id="317549"/>
    <lineage>
        <taxon>Eukaryota</taxon>
        <taxon>Metazoa</taxon>
        <taxon>Cnidaria</taxon>
        <taxon>Anthozoa</taxon>
        <taxon>Octocorallia</taxon>
        <taxon>Malacalcyonacea</taxon>
        <taxon>Plexauridae</taxon>
        <taxon>Paramuricea</taxon>
    </lineage>
</organism>
<keyword evidence="2" id="KW-1185">Reference proteome</keyword>
<dbReference type="Gene3D" id="1.20.245.10">
    <property type="entry name" value="Lipoxygenase-1, Domain 5"/>
    <property type="match status" value="1"/>
</dbReference>
<proteinExistence type="predicted"/>
<sequence length="672" mass="77487">YKKDESPTNNVLSKRSRSCGDNERTCRRLFGWFRPKPKPKPKPVDYYEDCCQGWTDKGALGCLKRTCIALPQKVPQMLGKRRVCPIKRFFNLVEQNTFYKLTTPVSKPLIYPSETTNLFEAVPFPLLNQPSHNVIIRSVLSPILDEQGWVTRYLGMSLRNEQLLAKTKKPENLKPFTKYSDYGQLLKSYRKEQSKPIVSIKIPGLKQTFNLLPMAKYMKYPSQELPFRDITENEAWQSDDVFTQQRLAGLNPMALRKMTIEDFNQDYVNKNYDWDAAMQRALGKTSTFSEMIDSGKVFILEYKLLYGIVNVEDYTERNATDRREMRGSRSPFYAPVVSPIDGSKWLMAKEEIQRADITYAEVIEHLLKTHFLMEPICVIMRRTLSFFHPLHQTFKWHCRGLFVANSLGVQALLKPGQILHKLFAIGHVGGVELLKKAYPSLSWADTEFDKNLEKRGVDSVDELPYFPYRDDGLLIWKEVGDFAGDYVRLYYQKDEDVKQDTELRNFANQLSADGTGKDGGIGRFKGFPVKIETRSHLIDVVKRIVFIPIQHHAVNYPVAYYGAFAPNLPTKLYDDPRVPPREFRFDSLPQAHVAAEQVSLAMSLGSLRYDVVFDYGKYLNDNRAKAVVNKYYGRLTGGVNDQITARNQKRLANGKLSYPYFLPKWMPNSIHT</sequence>